<dbReference type="PANTHER" id="PTHR38011">
    <property type="entry name" value="DIHYDROFOLATE REDUCTASE FAMILY PROTEIN (AFU_ORTHOLOGUE AFUA_8G06820)"/>
    <property type="match status" value="1"/>
</dbReference>
<dbReference type="PIRSF" id="PIRSF006769">
    <property type="entry name" value="RibD"/>
    <property type="match status" value="1"/>
</dbReference>
<evidence type="ECO:0000256" key="8">
    <source>
        <dbReference type="ARBA" id="ARBA00023002"/>
    </source>
</evidence>
<dbReference type="Gene3D" id="3.40.140.10">
    <property type="entry name" value="Cytidine Deaminase, domain 2"/>
    <property type="match status" value="1"/>
</dbReference>
<keyword evidence="10 13" id="KW-0862">Zinc</keyword>
<comment type="similarity">
    <text evidence="5 10">In the C-terminal section; belongs to the HTP reductase family.</text>
</comment>
<evidence type="ECO:0000256" key="1">
    <source>
        <dbReference type="ARBA" id="ARBA00002151"/>
    </source>
</evidence>
<keyword evidence="9" id="KW-0511">Multifunctional enzyme</keyword>
<keyword evidence="16" id="KW-1185">Reference proteome</keyword>
<comment type="caution">
    <text evidence="15">The sequence shown here is derived from an EMBL/GenBank/DDBJ whole genome shotgun (WGS) entry which is preliminary data.</text>
</comment>
<evidence type="ECO:0000256" key="11">
    <source>
        <dbReference type="PIRSR" id="PIRSR006769-1"/>
    </source>
</evidence>
<feature type="active site" description="Proton donor" evidence="11">
    <location>
        <position position="72"/>
    </location>
</feature>
<feature type="binding site" evidence="12">
    <location>
        <position position="224"/>
    </location>
    <ligand>
        <name>substrate</name>
    </ligand>
</feature>
<comment type="catalytic activity">
    <reaction evidence="10">
        <text>2,5-diamino-6-hydroxy-4-(5-phosphoribosylamino)-pyrimidine + H2O + H(+) = 5-amino-6-(5-phospho-D-ribosylamino)uracil + NH4(+)</text>
        <dbReference type="Rhea" id="RHEA:21868"/>
        <dbReference type="ChEBI" id="CHEBI:15377"/>
        <dbReference type="ChEBI" id="CHEBI:15378"/>
        <dbReference type="ChEBI" id="CHEBI:28938"/>
        <dbReference type="ChEBI" id="CHEBI:58453"/>
        <dbReference type="ChEBI" id="CHEBI:58614"/>
        <dbReference type="EC" id="3.5.4.26"/>
    </reaction>
</comment>
<evidence type="ECO:0000313" key="15">
    <source>
        <dbReference type="EMBL" id="MXO87433.1"/>
    </source>
</evidence>
<dbReference type="GO" id="GO:0009231">
    <property type="term" value="P:riboflavin biosynthetic process"/>
    <property type="evidence" value="ECO:0007669"/>
    <property type="project" value="UniProtKB-UniPathway"/>
</dbReference>
<dbReference type="GO" id="GO:0008835">
    <property type="term" value="F:diaminohydroxyphosphoribosylaminopyrimidine deaminase activity"/>
    <property type="evidence" value="ECO:0007669"/>
    <property type="project" value="UniProtKB-EC"/>
</dbReference>
<evidence type="ECO:0000256" key="12">
    <source>
        <dbReference type="PIRSR" id="PIRSR006769-2"/>
    </source>
</evidence>
<dbReference type="PROSITE" id="PS51747">
    <property type="entry name" value="CYT_DCMP_DEAMINASES_2"/>
    <property type="match status" value="1"/>
</dbReference>
<dbReference type="UniPathway" id="UPA00275">
    <property type="reaction ID" value="UER00401"/>
</dbReference>
<feature type="binding site" evidence="12">
    <location>
        <position position="220"/>
    </location>
    <ligand>
        <name>NADP(+)</name>
        <dbReference type="ChEBI" id="CHEBI:58349"/>
    </ligand>
</feature>
<evidence type="ECO:0000256" key="13">
    <source>
        <dbReference type="PIRSR" id="PIRSR006769-3"/>
    </source>
</evidence>
<evidence type="ECO:0000256" key="2">
    <source>
        <dbReference type="ARBA" id="ARBA00004882"/>
    </source>
</evidence>
<feature type="binding site" evidence="13">
    <location>
        <position position="105"/>
    </location>
    <ligand>
        <name>Zn(2+)</name>
        <dbReference type="ChEBI" id="CHEBI:29105"/>
        <note>catalytic</note>
    </ligand>
</feature>
<accession>A0A844ZJ14</accession>
<feature type="binding site" evidence="12">
    <location>
        <position position="204"/>
    </location>
    <ligand>
        <name>substrate</name>
    </ligand>
</feature>
<evidence type="ECO:0000256" key="7">
    <source>
        <dbReference type="ARBA" id="ARBA00022857"/>
    </source>
</evidence>
<feature type="binding site" evidence="12">
    <location>
        <position position="216"/>
    </location>
    <ligand>
        <name>NADP(+)</name>
        <dbReference type="ChEBI" id="CHEBI:58349"/>
    </ligand>
</feature>
<feature type="binding site" evidence="12">
    <location>
        <position position="174"/>
    </location>
    <ligand>
        <name>NADP(+)</name>
        <dbReference type="ChEBI" id="CHEBI:58349"/>
    </ligand>
</feature>
<comment type="function">
    <text evidence="1 10">Converts 2,5-diamino-6-(ribosylamino)-4(3h)-pyrimidinone 5'-phosphate into 5-amino-6-(ribosylamino)-2,4(1h,3h)-pyrimidinedione 5'-phosphate.</text>
</comment>
<dbReference type="GO" id="GO:0008703">
    <property type="term" value="F:5-amino-6-(5-phosphoribosylamino)uracil reductase activity"/>
    <property type="evidence" value="ECO:0007669"/>
    <property type="project" value="UniProtKB-EC"/>
</dbReference>
<feature type="binding site" evidence="12">
    <location>
        <position position="271"/>
    </location>
    <ligand>
        <name>substrate</name>
    </ligand>
</feature>
<evidence type="ECO:0000256" key="3">
    <source>
        <dbReference type="ARBA" id="ARBA00004910"/>
    </source>
</evidence>
<dbReference type="EMBL" id="WTYY01000001">
    <property type="protein sequence ID" value="MXO87433.1"/>
    <property type="molecule type" value="Genomic_DNA"/>
</dbReference>
<dbReference type="AlphaFoldDB" id="A0A844ZJ14"/>
<dbReference type="InterPro" id="IPR016193">
    <property type="entry name" value="Cytidine_deaminase-like"/>
</dbReference>
<dbReference type="SUPFAM" id="SSF53927">
    <property type="entry name" value="Cytidine deaminase-like"/>
    <property type="match status" value="1"/>
</dbReference>
<comment type="similarity">
    <text evidence="4 10">In the N-terminal section; belongs to the cytidine and deoxycytidylate deaminase family.</text>
</comment>
<comment type="catalytic activity">
    <reaction evidence="10">
        <text>5-amino-6-(5-phospho-D-ribitylamino)uracil + NADP(+) = 5-amino-6-(5-phospho-D-ribosylamino)uracil + NADPH + H(+)</text>
        <dbReference type="Rhea" id="RHEA:17845"/>
        <dbReference type="ChEBI" id="CHEBI:15378"/>
        <dbReference type="ChEBI" id="CHEBI:57783"/>
        <dbReference type="ChEBI" id="CHEBI:58349"/>
        <dbReference type="ChEBI" id="CHEBI:58421"/>
        <dbReference type="ChEBI" id="CHEBI:58453"/>
        <dbReference type="EC" id="1.1.1.193"/>
    </reaction>
</comment>
<gene>
    <name evidence="15" type="primary">ribD</name>
    <name evidence="15" type="ORF">GRI32_01610</name>
</gene>
<feature type="binding site" evidence="12">
    <location>
        <begin position="273"/>
        <end position="279"/>
    </location>
    <ligand>
        <name>NADP(+)</name>
        <dbReference type="ChEBI" id="CHEBI:58349"/>
    </ligand>
</feature>
<protein>
    <recommendedName>
        <fullName evidence="10">Riboflavin biosynthesis protein RibD</fullName>
    </recommendedName>
    <domain>
        <recommendedName>
            <fullName evidence="10">Diaminohydroxyphosphoribosylaminopyrimidine deaminase</fullName>
            <shortName evidence="10">DRAP deaminase</shortName>
            <ecNumber evidence="10">3.5.4.26</ecNumber>
        </recommendedName>
        <alternativeName>
            <fullName evidence="10">Riboflavin-specific deaminase</fullName>
        </alternativeName>
    </domain>
    <domain>
        <recommendedName>
            <fullName evidence="10">5-amino-6-(5-phosphoribosylamino)uracil reductase</fullName>
            <ecNumber evidence="10">1.1.1.193</ecNumber>
        </recommendedName>
        <alternativeName>
            <fullName evidence="10">HTP reductase</fullName>
        </alternativeName>
    </domain>
</protein>
<sequence>MLACRWKNIARGRQADLPPTDDDPRWLDAAASLAIRARPLSTPNPCVAAIIVNRGRVIARGWTGAGGRPHAEAIALQQAGSAAHGGTMHVTLEPCAHLSARGPACADLLAASGLAKVVIGCGDPDSRTNGQGIARLRGAGIAVELADHAPSRTSLAGFLTRQTRGRPHITLKLAVSRDGFIGPLSGEPVMLTGAVARAHVHRQRALAEAILVGGATLRNDAPRLDVRLPGLEARSPRRMVLTRGPAPAGWEQLPSPQAVHDLHAMQFLYVEGGAATAQAFLAAGLVDQLIIYRAPVTLGAGIPAYGALGPAVDGAPPAGFVRVDQRRLGSDMLFTYQPATTGDS</sequence>
<dbReference type="NCBIfam" id="TIGR00326">
    <property type="entry name" value="eubact_ribD"/>
    <property type="match status" value="1"/>
</dbReference>
<keyword evidence="8 10" id="KW-0560">Oxidoreductase</keyword>
<proteinExistence type="inferred from homology"/>
<dbReference type="InterPro" id="IPR050765">
    <property type="entry name" value="Riboflavin_Biosynth_HTPR"/>
</dbReference>
<dbReference type="Gene3D" id="3.40.430.10">
    <property type="entry name" value="Dihydrofolate Reductase, subunit A"/>
    <property type="match status" value="2"/>
</dbReference>
<keyword evidence="10 13" id="KW-0479">Metal-binding</keyword>
<dbReference type="Pfam" id="PF00383">
    <property type="entry name" value="dCMP_cyt_deam_1"/>
    <property type="match status" value="1"/>
</dbReference>
<name>A0A844ZJ14_9SPHN</name>
<organism evidence="15 16">
    <name type="scientific">Alteraurantiacibacter aestuarii</name>
    <dbReference type="NCBI Taxonomy" id="650004"/>
    <lineage>
        <taxon>Bacteria</taxon>
        <taxon>Pseudomonadati</taxon>
        <taxon>Pseudomonadota</taxon>
        <taxon>Alphaproteobacteria</taxon>
        <taxon>Sphingomonadales</taxon>
        <taxon>Erythrobacteraceae</taxon>
        <taxon>Alteraurantiacibacter</taxon>
    </lineage>
</organism>
<evidence type="ECO:0000259" key="14">
    <source>
        <dbReference type="PROSITE" id="PS51747"/>
    </source>
</evidence>
<feature type="binding site" evidence="12">
    <location>
        <position position="227"/>
    </location>
    <ligand>
        <name>substrate</name>
    </ligand>
</feature>
<evidence type="ECO:0000256" key="4">
    <source>
        <dbReference type="ARBA" id="ARBA00005259"/>
    </source>
</evidence>
<evidence type="ECO:0000256" key="9">
    <source>
        <dbReference type="ARBA" id="ARBA00023268"/>
    </source>
</evidence>
<feature type="binding site" evidence="13">
    <location>
        <position position="70"/>
    </location>
    <ligand>
        <name>Zn(2+)</name>
        <dbReference type="ChEBI" id="CHEBI:29105"/>
        <note>catalytic</note>
    </ligand>
</feature>
<dbReference type="Pfam" id="PF01872">
    <property type="entry name" value="RibD_C"/>
    <property type="match status" value="1"/>
</dbReference>
<keyword evidence="7 10" id="KW-0521">NADP</keyword>
<dbReference type="InterPro" id="IPR002734">
    <property type="entry name" value="RibDG_C"/>
</dbReference>
<dbReference type="InterPro" id="IPR002125">
    <property type="entry name" value="CMP_dCMP_dom"/>
</dbReference>
<comment type="pathway">
    <text evidence="2 10">Cofactor biosynthesis; riboflavin biosynthesis; 5-amino-6-(D-ribitylamino)uracil from GTP: step 2/4.</text>
</comment>
<evidence type="ECO:0000256" key="10">
    <source>
        <dbReference type="PIRNR" id="PIRNR006769"/>
    </source>
</evidence>
<reference evidence="15 16" key="1">
    <citation type="submission" date="2019-12" db="EMBL/GenBank/DDBJ databases">
        <title>Genomic-based taxomic classification of the family Erythrobacteraceae.</title>
        <authorList>
            <person name="Xu L."/>
        </authorList>
    </citation>
    <scope>NUCLEOTIDE SEQUENCE [LARGE SCALE GENOMIC DNA]</scope>
    <source>
        <strain evidence="15 16">JCM 16339</strain>
    </source>
</reference>
<feature type="domain" description="CMP/dCMP-type deaminase" evidence="14">
    <location>
        <begin position="21"/>
        <end position="144"/>
    </location>
</feature>
<dbReference type="EC" id="3.5.4.26" evidence="10"/>
<comment type="pathway">
    <text evidence="3 10">Cofactor biosynthesis; riboflavin biosynthesis; 5-amino-6-(D-ribitylamino)uracil from GTP: step 3/4.</text>
</comment>
<keyword evidence="6 10" id="KW-0686">Riboflavin biosynthesis</keyword>
<dbReference type="SUPFAM" id="SSF53597">
    <property type="entry name" value="Dihydrofolate reductase-like"/>
    <property type="match status" value="1"/>
</dbReference>
<keyword evidence="10 15" id="KW-0378">Hydrolase</keyword>
<comment type="cofactor">
    <cofactor evidence="10 13">
        <name>Zn(2+)</name>
        <dbReference type="ChEBI" id="CHEBI:29105"/>
    </cofactor>
    <text evidence="10 13">Binds 1 zinc ion.</text>
</comment>
<evidence type="ECO:0000256" key="6">
    <source>
        <dbReference type="ARBA" id="ARBA00022619"/>
    </source>
</evidence>
<dbReference type="GO" id="GO:0046872">
    <property type="term" value="F:metal ion binding"/>
    <property type="evidence" value="ECO:0007669"/>
    <property type="project" value="UniProtKB-KW"/>
</dbReference>
<evidence type="ECO:0000256" key="5">
    <source>
        <dbReference type="ARBA" id="ARBA00007417"/>
    </source>
</evidence>
<dbReference type="Proteomes" id="UP000435243">
    <property type="component" value="Unassembled WGS sequence"/>
</dbReference>
<dbReference type="InterPro" id="IPR004794">
    <property type="entry name" value="Eubact_RibD"/>
</dbReference>
<feature type="binding site" evidence="13">
    <location>
        <position position="95"/>
    </location>
    <ligand>
        <name>Zn(2+)</name>
        <dbReference type="ChEBI" id="CHEBI:29105"/>
        <note>catalytic</note>
    </ligand>
</feature>
<evidence type="ECO:0000313" key="16">
    <source>
        <dbReference type="Proteomes" id="UP000435243"/>
    </source>
</evidence>
<dbReference type="InterPro" id="IPR024072">
    <property type="entry name" value="DHFR-like_dom_sf"/>
</dbReference>
<dbReference type="OrthoDB" id="9800865at2"/>
<dbReference type="PANTHER" id="PTHR38011:SF7">
    <property type="entry name" value="2,5-DIAMINO-6-RIBOSYLAMINO-4(3H)-PYRIMIDINONE 5'-PHOSPHATE REDUCTASE"/>
    <property type="match status" value="1"/>
</dbReference>
<dbReference type="EC" id="1.1.1.193" evidence="10"/>